<reference evidence="3" key="1">
    <citation type="journal article" date="2019" name="Int. J. Syst. Evol. Microbiol.">
        <title>The Global Catalogue of Microorganisms (GCM) 10K type strain sequencing project: providing services to taxonomists for standard genome sequencing and annotation.</title>
        <authorList>
            <consortium name="The Broad Institute Genomics Platform"/>
            <consortium name="The Broad Institute Genome Sequencing Center for Infectious Disease"/>
            <person name="Wu L."/>
            <person name="Ma J."/>
        </authorList>
    </citation>
    <scope>NUCLEOTIDE SEQUENCE [LARGE SCALE GENOMIC DNA]</scope>
    <source>
        <strain evidence="3">JCM 14234</strain>
    </source>
</reference>
<dbReference type="EMBL" id="BAAAVS010000017">
    <property type="protein sequence ID" value="GAA3030561.1"/>
    <property type="molecule type" value="Genomic_DNA"/>
</dbReference>
<feature type="chain" id="PRO_5046966005" evidence="1">
    <location>
        <begin position="31"/>
        <end position="474"/>
    </location>
</feature>
<dbReference type="InterPro" id="IPR005152">
    <property type="entry name" value="Lipase_secreted"/>
</dbReference>
<dbReference type="PANTHER" id="PTHR34853:SF1">
    <property type="entry name" value="LIPASE 5"/>
    <property type="match status" value="1"/>
</dbReference>
<dbReference type="Pfam" id="PF03583">
    <property type="entry name" value="LIP"/>
    <property type="match status" value="1"/>
</dbReference>
<accession>A0ABP6L6P6</accession>
<feature type="signal peptide" evidence="1">
    <location>
        <begin position="1"/>
        <end position="30"/>
    </location>
</feature>
<protein>
    <submittedName>
        <fullName evidence="2">Lipase family protein</fullName>
    </submittedName>
</protein>
<organism evidence="2 3">
    <name type="scientific">Gordonia defluvii</name>
    <dbReference type="NCBI Taxonomy" id="283718"/>
    <lineage>
        <taxon>Bacteria</taxon>
        <taxon>Bacillati</taxon>
        <taxon>Actinomycetota</taxon>
        <taxon>Actinomycetes</taxon>
        <taxon>Mycobacteriales</taxon>
        <taxon>Gordoniaceae</taxon>
        <taxon>Gordonia</taxon>
    </lineage>
</organism>
<evidence type="ECO:0000313" key="3">
    <source>
        <dbReference type="Proteomes" id="UP001501035"/>
    </source>
</evidence>
<dbReference type="Gene3D" id="3.40.50.1820">
    <property type="entry name" value="alpha/beta hydrolase"/>
    <property type="match status" value="1"/>
</dbReference>
<dbReference type="RefSeq" id="WP_425552496.1">
    <property type="nucleotide sequence ID" value="NZ_BAAAVS010000017.1"/>
</dbReference>
<name>A0ABP6L6P6_9ACTN</name>
<dbReference type="InterPro" id="IPR029058">
    <property type="entry name" value="AB_hydrolase_fold"/>
</dbReference>
<sequence>MMRLHRARLVFWVAALAAATVLVTAPAGMAKPMPDEPFTMGPIPNEVPRAINALIPPPPFPRLARIPQRAQTPGFSHRMQELREAVLPDPTGDPFFDRWAPDLAQRAPGELLASRDVTWPAGLLVTAPISSATQVKFASRDARGRPSFGTATILVPRDRWLGRGARPIVVNNLPIDSLGAACTAGMTLAHGVSIATGASDFIPPTTQLALARGYTVIVPDHQGPRQSYAEPVVAGHVILDSLRAAANLDRAKFGNSRIGMFGYSGGAIATNGSAKLIGSYAPELAPRMVGAALGGVPADFQILVGSMNANLATGVFHAATLGIARERPEMLTMVNNAAQWFATSPLKNVCLIPEALAGQTFLPMQLFSNDPDPFHSPIAYQVYAATKMADRRAGVPLYIFNGTQEFWIPATGARNLFRSQCRLGANATYREALGEHGIAALTGFPEAVMWLDARLQGQPAKNECPRDLRPRSGR</sequence>
<gene>
    <name evidence="2" type="ORF">GCM10010528_09950</name>
</gene>
<keyword evidence="1" id="KW-0732">Signal</keyword>
<dbReference type="Gene3D" id="1.10.260.130">
    <property type="match status" value="1"/>
</dbReference>
<keyword evidence="3" id="KW-1185">Reference proteome</keyword>
<comment type="caution">
    <text evidence="2">The sequence shown here is derived from an EMBL/GenBank/DDBJ whole genome shotgun (WGS) entry which is preliminary data.</text>
</comment>
<dbReference type="PANTHER" id="PTHR34853">
    <property type="match status" value="1"/>
</dbReference>
<evidence type="ECO:0000313" key="2">
    <source>
        <dbReference type="EMBL" id="GAA3030561.1"/>
    </source>
</evidence>
<dbReference type="SUPFAM" id="SSF53474">
    <property type="entry name" value="alpha/beta-Hydrolases"/>
    <property type="match status" value="1"/>
</dbReference>
<evidence type="ECO:0000256" key="1">
    <source>
        <dbReference type="SAM" id="SignalP"/>
    </source>
</evidence>
<dbReference type="Proteomes" id="UP001501035">
    <property type="component" value="Unassembled WGS sequence"/>
</dbReference>
<proteinExistence type="predicted"/>